<dbReference type="InterPro" id="IPR036291">
    <property type="entry name" value="NAD(P)-bd_dom_sf"/>
</dbReference>
<dbReference type="InterPro" id="IPR020904">
    <property type="entry name" value="Sc_DH/Rdtase_CS"/>
</dbReference>
<dbReference type="PANTHER" id="PTHR42760:SF133">
    <property type="entry name" value="3-OXOACYL-[ACYL-CARRIER-PROTEIN] REDUCTASE"/>
    <property type="match status" value="1"/>
</dbReference>
<dbReference type="CDD" id="cd05233">
    <property type="entry name" value="SDR_c"/>
    <property type="match status" value="1"/>
</dbReference>
<evidence type="ECO:0000313" key="5">
    <source>
        <dbReference type="Proteomes" id="UP000281128"/>
    </source>
</evidence>
<dbReference type="Proteomes" id="UP000281128">
    <property type="component" value="Unassembled WGS sequence"/>
</dbReference>
<dbReference type="PROSITE" id="PS00061">
    <property type="entry name" value="ADH_SHORT"/>
    <property type="match status" value="1"/>
</dbReference>
<reference evidence="4 5" key="1">
    <citation type="submission" date="2018-09" db="EMBL/GenBank/DDBJ databases">
        <title>Roseovarius spongiae sp. nov., isolated from a marine sponge.</title>
        <authorList>
            <person name="Zhuang L."/>
            <person name="Luo L."/>
        </authorList>
    </citation>
    <scope>NUCLEOTIDE SEQUENCE [LARGE SCALE GENOMIC DNA]</scope>
    <source>
        <strain evidence="4 5">HN-E21</strain>
    </source>
</reference>
<dbReference type="InterPro" id="IPR002347">
    <property type="entry name" value="SDR_fam"/>
</dbReference>
<dbReference type="InterPro" id="IPR057326">
    <property type="entry name" value="KR_dom"/>
</dbReference>
<dbReference type="SUPFAM" id="SSF51735">
    <property type="entry name" value="NAD(P)-binding Rossmann-fold domains"/>
    <property type="match status" value="1"/>
</dbReference>
<comment type="similarity">
    <text evidence="1">Belongs to the short-chain dehydrogenases/reductases (SDR) family.</text>
</comment>
<gene>
    <name evidence="4" type="ORF">D6850_02240</name>
</gene>
<dbReference type="PRINTS" id="PR00081">
    <property type="entry name" value="GDHRDH"/>
</dbReference>
<dbReference type="PANTHER" id="PTHR42760">
    <property type="entry name" value="SHORT-CHAIN DEHYDROGENASES/REDUCTASES FAMILY MEMBER"/>
    <property type="match status" value="1"/>
</dbReference>
<sequence length="244" mass="25859">MTDLVGRNVVVTGAARGIGAACAKAFAEAGAQVLCADLNEPHETARTIRDANGKATAVQCDVADEASVRALFEQAATLGPLHAAVNCAGIIHERPLLDTPIEEFDRVIAVNLRGSFLVGREALRAMSGRKGRLIMVASDLAYYGRETFSPYVASKHGVLGLVRSWAREFAPDILVNALCPGPIDTAMLAAEHMTPEWREKELAIPLARFGQPEEIASMALFLAGPHAQYITGQGIGVNGGSIMP</sequence>
<name>A0A3A8AX61_9RHOB</name>
<dbReference type="AlphaFoldDB" id="A0A3A8AX61"/>
<evidence type="ECO:0000256" key="1">
    <source>
        <dbReference type="ARBA" id="ARBA00006484"/>
    </source>
</evidence>
<feature type="domain" description="Ketoreductase" evidence="3">
    <location>
        <begin position="7"/>
        <end position="185"/>
    </location>
</feature>
<dbReference type="RefSeq" id="WP_121163432.1">
    <property type="nucleotide sequence ID" value="NZ_RAPE01000001.1"/>
</dbReference>
<dbReference type="Pfam" id="PF13561">
    <property type="entry name" value="adh_short_C2"/>
    <property type="match status" value="1"/>
</dbReference>
<keyword evidence="5" id="KW-1185">Reference proteome</keyword>
<organism evidence="4 5">
    <name type="scientific">Roseovarius spongiae</name>
    <dbReference type="NCBI Taxonomy" id="2320272"/>
    <lineage>
        <taxon>Bacteria</taxon>
        <taxon>Pseudomonadati</taxon>
        <taxon>Pseudomonadota</taxon>
        <taxon>Alphaproteobacteria</taxon>
        <taxon>Rhodobacterales</taxon>
        <taxon>Roseobacteraceae</taxon>
        <taxon>Roseovarius</taxon>
    </lineage>
</organism>
<proteinExistence type="inferred from homology"/>
<evidence type="ECO:0000313" key="4">
    <source>
        <dbReference type="EMBL" id="RKF16397.1"/>
    </source>
</evidence>
<dbReference type="PRINTS" id="PR00080">
    <property type="entry name" value="SDRFAMILY"/>
</dbReference>
<dbReference type="Gene3D" id="3.40.50.720">
    <property type="entry name" value="NAD(P)-binding Rossmann-like Domain"/>
    <property type="match status" value="1"/>
</dbReference>
<comment type="caution">
    <text evidence="4">The sequence shown here is derived from an EMBL/GenBank/DDBJ whole genome shotgun (WGS) entry which is preliminary data.</text>
</comment>
<dbReference type="EMBL" id="RAPE01000001">
    <property type="protein sequence ID" value="RKF16397.1"/>
    <property type="molecule type" value="Genomic_DNA"/>
</dbReference>
<keyword evidence="2" id="KW-0560">Oxidoreductase</keyword>
<dbReference type="FunFam" id="3.40.50.720:FF:000084">
    <property type="entry name" value="Short-chain dehydrogenase reductase"/>
    <property type="match status" value="1"/>
</dbReference>
<evidence type="ECO:0000256" key="2">
    <source>
        <dbReference type="ARBA" id="ARBA00023002"/>
    </source>
</evidence>
<dbReference type="GO" id="GO:0016616">
    <property type="term" value="F:oxidoreductase activity, acting on the CH-OH group of donors, NAD or NADP as acceptor"/>
    <property type="evidence" value="ECO:0007669"/>
    <property type="project" value="TreeGrafter"/>
</dbReference>
<accession>A0A3A8AX61</accession>
<dbReference type="OrthoDB" id="198783at2"/>
<dbReference type="SMART" id="SM00822">
    <property type="entry name" value="PKS_KR"/>
    <property type="match status" value="1"/>
</dbReference>
<evidence type="ECO:0000259" key="3">
    <source>
        <dbReference type="SMART" id="SM00822"/>
    </source>
</evidence>
<protein>
    <submittedName>
        <fullName evidence="4">SDR family oxidoreductase</fullName>
    </submittedName>
</protein>